<dbReference type="Gene3D" id="1.25.40.10">
    <property type="entry name" value="Tetratricopeptide repeat domain"/>
    <property type="match status" value="1"/>
</dbReference>
<evidence type="ECO:0000256" key="1">
    <source>
        <dbReference type="SAM" id="Phobius"/>
    </source>
</evidence>
<dbReference type="Proteomes" id="UP001295684">
    <property type="component" value="Unassembled WGS sequence"/>
</dbReference>
<sequence length="304" mass="33952">MTMMAVPDLQGMGKAMEELDSLVELYEQNLNVITEEKLMSIYLEQIMVADMTDQPLKYVQAALKFLPTQTSVNEVVGGIYDTTIANLLFQGDVAKADELSTNFLAYAKKDGENTQTYYKALKTKINIFSKTRHPAEVLQISTDYARIASNVCGEGSLEHAESIRTVSQLNTKLGNYQEAYQGFLDCYGMYKAKFGSEVNPESSSILISMAVIKSHLKEFEDAFNLLDKAKQIEGKATSNFTKQYKLILQTENMIQVAADKLGYKHKGIFTRCPKASKSKMAAAFLGIGLAAFGIYYYIKNKRSE</sequence>
<comment type="caution">
    <text evidence="2">The sequence shown here is derived from an EMBL/GenBank/DDBJ whole genome shotgun (WGS) entry which is preliminary data.</text>
</comment>
<dbReference type="InterPro" id="IPR011990">
    <property type="entry name" value="TPR-like_helical_dom_sf"/>
</dbReference>
<evidence type="ECO:0000313" key="3">
    <source>
        <dbReference type="Proteomes" id="UP001295684"/>
    </source>
</evidence>
<organism evidence="2 3">
    <name type="scientific">Euplotes crassus</name>
    <dbReference type="NCBI Taxonomy" id="5936"/>
    <lineage>
        <taxon>Eukaryota</taxon>
        <taxon>Sar</taxon>
        <taxon>Alveolata</taxon>
        <taxon>Ciliophora</taxon>
        <taxon>Intramacronucleata</taxon>
        <taxon>Spirotrichea</taxon>
        <taxon>Hypotrichia</taxon>
        <taxon>Euplotida</taxon>
        <taxon>Euplotidae</taxon>
        <taxon>Moneuplotes</taxon>
    </lineage>
</organism>
<protein>
    <submittedName>
        <fullName evidence="2">Uncharacterized protein</fullName>
    </submittedName>
</protein>
<keyword evidence="1" id="KW-0472">Membrane</keyword>
<dbReference type="EMBL" id="CAMPGE010023113">
    <property type="protein sequence ID" value="CAI2381087.1"/>
    <property type="molecule type" value="Genomic_DNA"/>
</dbReference>
<keyword evidence="1" id="KW-0812">Transmembrane</keyword>
<keyword evidence="3" id="KW-1185">Reference proteome</keyword>
<name>A0AAD1XY02_EUPCR</name>
<reference evidence="2" key="1">
    <citation type="submission" date="2023-07" db="EMBL/GenBank/DDBJ databases">
        <authorList>
            <consortium name="AG Swart"/>
            <person name="Singh M."/>
            <person name="Singh A."/>
            <person name="Seah K."/>
            <person name="Emmerich C."/>
        </authorList>
    </citation>
    <scope>NUCLEOTIDE SEQUENCE</scope>
    <source>
        <strain evidence="2">DP1</strain>
    </source>
</reference>
<dbReference type="AlphaFoldDB" id="A0AAD1XY02"/>
<accession>A0AAD1XY02</accession>
<evidence type="ECO:0000313" key="2">
    <source>
        <dbReference type="EMBL" id="CAI2381087.1"/>
    </source>
</evidence>
<feature type="transmembrane region" description="Helical" evidence="1">
    <location>
        <begin position="280"/>
        <end position="298"/>
    </location>
</feature>
<dbReference type="SUPFAM" id="SSF48452">
    <property type="entry name" value="TPR-like"/>
    <property type="match status" value="1"/>
</dbReference>
<gene>
    <name evidence="2" type="ORF">ECRASSUSDP1_LOCUS22533</name>
</gene>
<proteinExistence type="predicted"/>
<keyword evidence="1" id="KW-1133">Transmembrane helix</keyword>